<proteinExistence type="inferred from homology"/>
<evidence type="ECO:0000256" key="6">
    <source>
        <dbReference type="ARBA" id="ARBA00023136"/>
    </source>
</evidence>
<dbReference type="EMBL" id="BMIJ01000005">
    <property type="protein sequence ID" value="GGB99384.1"/>
    <property type="molecule type" value="Genomic_DNA"/>
</dbReference>
<dbReference type="Proteomes" id="UP000629025">
    <property type="component" value="Unassembled WGS sequence"/>
</dbReference>
<dbReference type="PANTHER" id="PTHR42775:SF1">
    <property type="entry name" value="PERMEASE RV2963-RELATED"/>
    <property type="match status" value="1"/>
</dbReference>
<keyword evidence="3" id="KW-1003">Cell membrane</keyword>
<keyword evidence="5 7" id="KW-1133">Transmembrane helix</keyword>
<sequence length="413" mass="45603">MSHFLQAWQQAALTSIGFFWMAFWAFALGYLISSLIQVLVTRERMQRMMGESGPTSVALGTFFGFISSSCSFAALSTTRALFQKGAGLVPALAFMLASTNLVIELGVVIALFLSWQFVVGEYLGGLLLIGLAWLFIRLTRPGELIRQARQRGDDAQDQHNHEHDSWYTQLLSRAGWEAIAAKYVMEWQMVWRDVLIGFTVAGIIAAFVPDAFFQMLFIGAGGAPGEQSFVEVLAQVVAGPVAAFFTFIGSMGNIPLAAVLFDHGVSFAGVMAFIFSDLVVLPVLRINARYYGWKMALYILLLLLTCLICAALLLHYGFWALDLLPQRQDAGLRTLDLFQLNYGLVLNLLFLSVSAILGWLWWQHSAKSDHEHGHDHAHHSNGSDGALGQRVLRVLSWLAMLWLGAGLATTLIP</sequence>
<dbReference type="PANTHER" id="PTHR42775">
    <property type="entry name" value="PERMEASE RV2963-RELATED"/>
    <property type="match status" value="1"/>
</dbReference>
<feature type="transmembrane region" description="Helical" evidence="7">
    <location>
        <begin position="232"/>
        <end position="252"/>
    </location>
</feature>
<keyword evidence="9" id="KW-1185">Reference proteome</keyword>
<keyword evidence="6 7" id="KW-0472">Membrane</keyword>
<reference evidence="9" key="1">
    <citation type="journal article" date="2019" name="Int. J. Syst. Evol. Microbiol.">
        <title>The Global Catalogue of Microorganisms (GCM) 10K type strain sequencing project: providing services to taxonomists for standard genome sequencing and annotation.</title>
        <authorList>
            <consortium name="The Broad Institute Genomics Platform"/>
            <consortium name="The Broad Institute Genome Sequencing Center for Infectious Disease"/>
            <person name="Wu L."/>
            <person name="Ma J."/>
        </authorList>
    </citation>
    <scope>NUCLEOTIDE SEQUENCE [LARGE SCALE GENOMIC DNA]</scope>
    <source>
        <strain evidence="9">CGMCC 1.15341</strain>
    </source>
</reference>
<feature type="transmembrane region" description="Helical" evidence="7">
    <location>
        <begin position="56"/>
        <end position="75"/>
    </location>
</feature>
<evidence type="ECO:0000256" key="7">
    <source>
        <dbReference type="SAM" id="Phobius"/>
    </source>
</evidence>
<dbReference type="InterPro" id="IPR053166">
    <property type="entry name" value="UPF0718_permease"/>
</dbReference>
<accession>A0ABQ1KK83</accession>
<organism evidence="8 9">
    <name type="scientific">Marinobacterium zhoushanense</name>
    <dbReference type="NCBI Taxonomy" id="1679163"/>
    <lineage>
        <taxon>Bacteria</taxon>
        <taxon>Pseudomonadati</taxon>
        <taxon>Pseudomonadota</taxon>
        <taxon>Gammaproteobacteria</taxon>
        <taxon>Oceanospirillales</taxon>
        <taxon>Oceanospirillaceae</taxon>
        <taxon>Marinobacterium</taxon>
    </lineage>
</organism>
<dbReference type="Pfam" id="PF03773">
    <property type="entry name" value="ArsP_1"/>
    <property type="match status" value="1"/>
</dbReference>
<name>A0ABQ1KK83_9GAMM</name>
<dbReference type="RefSeq" id="WP_188749173.1">
    <property type="nucleotide sequence ID" value="NZ_BMIJ01000005.1"/>
</dbReference>
<evidence type="ECO:0000256" key="5">
    <source>
        <dbReference type="ARBA" id="ARBA00022989"/>
    </source>
</evidence>
<comment type="subcellular location">
    <subcellularLocation>
        <location evidence="1">Cell membrane</location>
        <topology evidence="1">Multi-pass membrane protein</topology>
    </subcellularLocation>
</comment>
<feature type="transmembrane region" description="Helical" evidence="7">
    <location>
        <begin position="340"/>
        <end position="362"/>
    </location>
</feature>
<evidence type="ECO:0000313" key="9">
    <source>
        <dbReference type="Proteomes" id="UP000629025"/>
    </source>
</evidence>
<feature type="transmembrane region" description="Helical" evidence="7">
    <location>
        <begin position="296"/>
        <end position="319"/>
    </location>
</feature>
<feature type="transmembrane region" description="Helical" evidence="7">
    <location>
        <begin position="194"/>
        <end position="220"/>
    </location>
</feature>
<protein>
    <submittedName>
        <fullName evidence="8">Membrane protein</fullName>
    </submittedName>
</protein>
<evidence type="ECO:0000256" key="4">
    <source>
        <dbReference type="ARBA" id="ARBA00022692"/>
    </source>
</evidence>
<evidence type="ECO:0000313" key="8">
    <source>
        <dbReference type="EMBL" id="GGB99384.1"/>
    </source>
</evidence>
<evidence type="ECO:0000256" key="3">
    <source>
        <dbReference type="ARBA" id="ARBA00022475"/>
    </source>
</evidence>
<evidence type="ECO:0000256" key="1">
    <source>
        <dbReference type="ARBA" id="ARBA00004651"/>
    </source>
</evidence>
<feature type="transmembrane region" description="Helical" evidence="7">
    <location>
        <begin position="264"/>
        <end position="284"/>
    </location>
</feature>
<feature type="transmembrane region" description="Helical" evidence="7">
    <location>
        <begin position="12"/>
        <end position="36"/>
    </location>
</feature>
<feature type="transmembrane region" description="Helical" evidence="7">
    <location>
        <begin position="87"/>
        <end position="113"/>
    </location>
</feature>
<evidence type="ECO:0000256" key="2">
    <source>
        <dbReference type="ARBA" id="ARBA00006386"/>
    </source>
</evidence>
<keyword evidence="4 7" id="KW-0812">Transmembrane</keyword>
<dbReference type="InterPro" id="IPR005524">
    <property type="entry name" value="DUF318"/>
</dbReference>
<comment type="similarity">
    <text evidence="2">Belongs to the UPF0718 family.</text>
</comment>
<feature type="transmembrane region" description="Helical" evidence="7">
    <location>
        <begin position="394"/>
        <end position="412"/>
    </location>
</feature>
<feature type="transmembrane region" description="Helical" evidence="7">
    <location>
        <begin position="119"/>
        <end position="136"/>
    </location>
</feature>
<comment type="caution">
    <text evidence="8">The sequence shown here is derived from an EMBL/GenBank/DDBJ whole genome shotgun (WGS) entry which is preliminary data.</text>
</comment>
<gene>
    <name evidence="8" type="ORF">GCM10011352_26960</name>
</gene>